<feature type="transmembrane region" description="Helical" evidence="9">
    <location>
        <begin position="127"/>
        <end position="154"/>
    </location>
</feature>
<evidence type="ECO:0000256" key="2">
    <source>
        <dbReference type="ARBA" id="ARBA00022448"/>
    </source>
</evidence>
<dbReference type="Proteomes" id="UP001162480">
    <property type="component" value="Chromosome 4"/>
</dbReference>
<dbReference type="PRINTS" id="PR00176">
    <property type="entry name" value="NANEUSMPORT"/>
</dbReference>
<protein>
    <recommendedName>
        <fullName evidence="8">Transporter</fullName>
    </recommendedName>
</protein>
<dbReference type="GO" id="GO:0046872">
    <property type="term" value="F:metal ion binding"/>
    <property type="evidence" value="ECO:0007669"/>
    <property type="project" value="UniProtKB-KW"/>
</dbReference>
<evidence type="ECO:0000256" key="9">
    <source>
        <dbReference type="SAM" id="Phobius"/>
    </source>
</evidence>
<feature type="binding site" evidence="6">
    <location>
        <position position="433"/>
    </location>
    <ligand>
        <name>Na(+)</name>
        <dbReference type="ChEBI" id="CHEBI:29101"/>
        <label>1</label>
    </ligand>
</feature>
<feature type="transmembrane region" description="Helical" evidence="9">
    <location>
        <begin position="570"/>
        <end position="599"/>
    </location>
</feature>
<evidence type="ECO:0000256" key="5">
    <source>
        <dbReference type="ARBA" id="ARBA00023136"/>
    </source>
</evidence>
<dbReference type="GO" id="GO:0005332">
    <property type="term" value="F:gamma-aminobutyric acid:sodium:chloride symporter activity"/>
    <property type="evidence" value="ECO:0007669"/>
    <property type="project" value="TreeGrafter"/>
</dbReference>
<keyword evidence="5 9" id="KW-0472">Membrane</keyword>
<feature type="binding site" evidence="6">
    <location>
        <position position="336"/>
    </location>
    <ligand>
        <name>Na(+)</name>
        <dbReference type="ChEBI" id="CHEBI:29101"/>
        <label>1</label>
    </ligand>
</feature>
<reference evidence="10" key="1">
    <citation type="submission" date="2023-08" db="EMBL/GenBank/DDBJ databases">
        <authorList>
            <person name="Alioto T."/>
            <person name="Alioto T."/>
            <person name="Gomez Garrido J."/>
        </authorList>
    </citation>
    <scope>NUCLEOTIDE SEQUENCE</scope>
</reference>
<accession>A0AA36AT68</accession>
<feature type="disulfide bond" evidence="7">
    <location>
        <begin position="166"/>
        <end position="175"/>
    </location>
</feature>
<keyword evidence="3 8" id="KW-0812">Transmembrane</keyword>
<comment type="subcellular location">
    <subcellularLocation>
        <location evidence="1">Membrane</location>
        <topology evidence="1">Multi-pass membrane protein</topology>
    </subcellularLocation>
</comment>
<feature type="transmembrane region" description="Helical" evidence="9">
    <location>
        <begin position="255"/>
        <end position="274"/>
    </location>
</feature>
<evidence type="ECO:0000313" key="11">
    <source>
        <dbReference type="Proteomes" id="UP001162480"/>
    </source>
</evidence>
<name>A0AA36AT68_OCTVU</name>
<feature type="transmembrane region" description="Helical" evidence="9">
    <location>
        <begin position="286"/>
        <end position="306"/>
    </location>
</feature>
<feature type="transmembrane region" description="Helical" evidence="9">
    <location>
        <begin position="84"/>
        <end position="106"/>
    </location>
</feature>
<proteinExistence type="inferred from homology"/>
<keyword evidence="11" id="KW-1185">Reference proteome</keyword>
<evidence type="ECO:0000256" key="4">
    <source>
        <dbReference type="ARBA" id="ARBA00022989"/>
    </source>
</evidence>
<keyword evidence="8" id="KW-0769">Symport</keyword>
<feature type="transmembrane region" description="Helical" evidence="9">
    <location>
        <begin position="464"/>
        <end position="488"/>
    </location>
</feature>
<evidence type="ECO:0000256" key="6">
    <source>
        <dbReference type="PIRSR" id="PIRSR600175-1"/>
    </source>
</evidence>
<keyword evidence="2 8" id="KW-0813">Transport</keyword>
<dbReference type="CDD" id="cd11496">
    <property type="entry name" value="SLC6sbd-TauT-like"/>
    <property type="match status" value="1"/>
</dbReference>
<dbReference type="GO" id="GO:0043005">
    <property type="term" value="C:neuron projection"/>
    <property type="evidence" value="ECO:0007669"/>
    <property type="project" value="TreeGrafter"/>
</dbReference>
<evidence type="ECO:0000256" key="1">
    <source>
        <dbReference type="ARBA" id="ARBA00004141"/>
    </source>
</evidence>
<dbReference type="SUPFAM" id="SSF161070">
    <property type="entry name" value="SNF-like"/>
    <property type="match status" value="1"/>
</dbReference>
<feature type="binding site" evidence="6">
    <location>
        <position position="61"/>
    </location>
    <ligand>
        <name>Na(+)</name>
        <dbReference type="ChEBI" id="CHEBI:29101"/>
        <label>1</label>
    </ligand>
</feature>
<dbReference type="PANTHER" id="PTHR11616:SF265">
    <property type="entry name" value="TRANSPORTER"/>
    <property type="match status" value="1"/>
</dbReference>
<dbReference type="PANTHER" id="PTHR11616">
    <property type="entry name" value="SODIUM/CHLORIDE DEPENDENT TRANSPORTER"/>
    <property type="match status" value="1"/>
</dbReference>
<dbReference type="PROSITE" id="PS00610">
    <property type="entry name" value="NA_NEUROTRAN_SYMP_1"/>
    <property type="match status" value="1"/>
</dbReference>
<sequence length="640" mass="73194">MSKDEAIEMKPAYLGPVYTNGSQVQLDGTSRSADMKTDKAKKVYVRDQWDGKINFVLSCVGYCIGLGNVWRFPYLCYKNGGGAFLLPYFMTVLVAGIPMYLLELTLGQMCSSGGLTVWKITPIFKGVGYASVVIAFWLNIWYIVPLAWALFYLFNSFKSVLPWSNCRNSWNTFHCQSEYERQFLPYNCSNSTHWREVVPIKSFNVTYLLSNYSHMNCSREYDWSSFTSPVREYWEHRALQITGGITEVGGMRWELAATLLLTWVLCYFCIWRGVKWTGKVVYFTALFPYFLLFILLIRGLTLPGAIDGIKYYIYPDISRLQDSQVWVDAVTQIFFSYGLGVGSLIALGSYNNYHNNVYKDAIIISFLNSATSLFSGFVIFSVIGFMAYEQKQPVSKVAESGPGLAFLAYPSAVVQLPVSPLWAVLFFLMILFLGMDSQFCTMEGFFTALIDEFPEHLRPKREKFIAVVCFVSFLIGLTMVTQGGIYVFQIFEHYSASGICLLLFIFFECIAISWSYGINRFYDNMRDMIGYHPHFIWKITWVVTVPVICIGVFIFTLFKHVPVKYMTYEFPMWAHMIGVVMILSSILVIPGYAVYIFIVTPGNIRTRIKLLFRPDINIREGFNDNPPPYSSVSNPEPTPL</sequence>
<dbReference type="Pfam" id="PF00209">
    <property type="entry name" value="SNF"/>
    <property type="match status" value="1"/>
</dbReference>
<feature type="transmembrane region" description="Helical" evidence="9">
    <location>
        <begin position="326"/>
        <end position="350"/>
    </location>
</feature>
<evidence type="ECO:0000256" key="7">
    <source>
        <dbReference type="PIRSR" id="PIRSR600175-2"/>
    </source>
</evidence>
<comment type="similarity">
    <text evidence="8">Belongs to the sodium:neurotransmitter symporter (SNF) (TC 2.A.22) family.</text>
</comment>
<dbReference type="PROSITE" id="PS50267">
    <property type="entry name" value="NA_NEUROTRAN_SYMP_3"/>
    <property type="match status" value="1"/>
</dbReference>
<keyword evidence="4 9" id="KW-1133">Transmembrane helix</keyword>
<evidence type="ECO:0000313" key="10">
    <source>
        <dbReference type="EMBL" id="CAI9721855.1"/>
    </source>
</evidence>
<feature type="transmembrane region" description="Helical" evidence="9">
    <location>
        <begin position="408"/>
        <end position="433"/>
    </location>
</feature>
<feature type="transmembrane region" description="Helical" evidence="9">
    <location>
        <begin position="494"/>
        <end position="514"/>
    </location>
</feature>
<dbReference type="InterPro" id="IPR037272">
    <property type="entry name" value="SNS_sf"/>
</dbReference>
<dbReference type="InterPro" id="IPR000175">
    <property type="entry name" value="Na/ntran_symport"/>
</dbReference>
<evidence type="ECO:0000256" key="8">
    <source>
        <dbReference type="RuleBase" id="RU003732"/>
    </source>
</evidence>
<feature type="binding site" evidence="6">
    <location>
        <position position="68"/>
    </location>
    <ligand>
        <name>Na(+)</name>
        <dbReference type="ChEBI" id="CHEBI:29101"/>
        <label>1</label>
    </ligand>
</feature>
<feature type="binding site" evidence="6">
    <location>
        <position position="368"/>
    </location>
    <ligand>
        <name>Na(+)</name>
        <dbReference type="ChEBI" id="CHEBI:29101"/>
        <label>1</label>
    </ligand>
</feature>
<feature type="transmembrane region" description="Helical" evidence="9">
    <location>
        <begin position="53"/>
        <end position="72"/>
    </location>
</feature>
<dbReference type="AlphaFoldDB" id="A0AA36AT68"/>
<dbReference type="EMBL" id="OX597817">
    <property type="protein sequence ID" value="CAI9721855.1"/>
    <property type="molecule type" value="Genomic_DNA"/>
</dbReference>
<feature type="binding site" evidence="6">
    <location>
        <position position="436"/>
    </location>
    <ligand>
        <name>Na(+)</name>
        <dbReference type="ChEBI" id="CHEBI:29101"/>
        <label>1</label>
    </ligand>
</feature>
<dbReference type="GO" id="GO:0005886">
    <property type="term" value="C:plasma membrane"/>
    <property type="evidence" value="ECO:0007669"/>
    <property type="project" value="TreeGrafter"/>
</dbReference>
<feature type="binding site" evidence="6">
    <location>
        <position position="437"/>
    </location>
    <ligand>
        <name>Na(+)</name>
        <dbReference type="ChEBI" id="CHEBI:29101"/>
        <label>1</label>
    </ligand>
</feature>
<feature type="transmembrane region" description="Helical" evidence="9">
    <location>
        <begin position="362"/>
        <end position="388"/>
    </location>
</feature>
<keyword evidence="6" id="KW-0479">Metal-binding</keyword>
<keyword evidence="6" id="KW-0915">Sodium</keyword>
<gene>
    <name evidence="10" type="ORF">OCTVUL_1B005323</name>
</gene>
<organism evidence="10 11">
    <name type="scientific">Octopus vulgaris</name>
    <name type="common">Common octopus</name>
    <dbReference type="NCBI Taxonomy" id="6645"/>
    <lineage>
        <taxon>Eukaryota</taxon>
        <taxon>Metazoa</taxon>
        <taxon>Spiralia</taxon>
        <taxon>Lophotrochozoa</taxon>
        <taxon>Mollusca</taxon>
        <taxon>Cephalopoda</taxon>
        <taxon>Coleoidea</taxon>
        <taxon>Octopodiformes</taxon>
        <taxon>Octopoda</taxon>
        <taxon>Incirrata</taxon>
        <taxon>Octopodidae</taxon>
        <taxon>Octopus</taxon>
    </lineage>
</organism>
<evidence type="ECO:0000256" key="3">
    <source>
        <dbReference type="ARBA" id="ARBA00022692"/>
    </source>
</evidence>
<feature type="transmembrane region" description="Helical" evidence="9">
    <location>
        <begin position="535"/>
        <end position="558"/>
    </location>
</feature>
<keyword evidence="7" id="KW-1015">Disulfide bond</keyword>